<evidence type="ECO:0000256" key="1">
    <source>
        <dbReference type="SAM" id="Phobius"/>
    </source>
</evidence>
<evidence type="ECO:0000313" key="3">
    <source>
        <dbReference type="Proteomes" id="UP000031599"/>
    </source>
</evidence>
<dbReference type="RefSeq" id="WP_052552418.1">
    <property type="nucleotide sequence ID" value="NZ_JMCC02000061.1"/>
</dbReference>
<organism evidence="2 3">
    <name type="scientific">Enhygromyxa salina</name>
    <dbReference type="NCBI Taxonomy" id="215803"/>
    <lineage>
        <taxon>Bacteria</taxon>
        <taxon>Pseudomonadati</taxon>
        <taxon>Myxococcota</taxon>
        <taxon>Polyangia</taxon>
        <taxon>Nannocystales</taxon>
        <taxon>Nannocystaceae</taxon>
        <taxon>Enhygromyxa</taxon>
    </lineage>
</organism>
<name>A0A0C1ZBE7_9BACT</name>
<keyword evidence="1" id="KW-0472">Membrane</keyword>
<dbReference type="Proteomes" id="UP000031599">
    <property type="component" value="Unassembled WGS sequence"/>
</dbReference>
<feature type="transmembrane region" description="Helical" evidence="1">
    <location>
        <begin position="57"/>
        <end position="82"/>
    </location>
</feature>
<accession>A0A0C1ZBE7</accession>
<evidence type="ECO:0000313" key="2">
    <source>
        <dbReference type="EMBL" id="KIG15034.1"/>
    </source>
</evidence>
<protein>
    <submittedName>
        <fullName evidence="2">Uncharacterized protein</fullName>
    </submittedName>
</protein>
<gene>
    <name evidence="2" type="ORF">DB30_06066</name>
</gene>
<dbReference type="EMBL" id="JMCC02000061">
    <property type="protein sequence ID" value="KIG15034.1"/>
    <property type="molecule type" value="Genomic_DNA"/>
</dbReference>
<keyword evidence="1" id="KW-1133">Transmembrane helix</keyword>
<keyword evidence="1" id="KW-0812">Transmembrane</keyword>
<proteinExistence type="predicted"/>
<reference evidence="2 3" key="1">
    <citation type="submission" date="2014-12" db="EMBL/GenBank/DDBJ databases">
        <title>Genome assembly of Enhygromyxa salina DSM 15201.</title>
        <authorList>
            <person name="Sharma G."/>
            <person name="Subramanian S."/>
        </authorList>
    </citation>
    <scope>NUCLEOTIDE SEQUENCE [LARGE SCALE GENOMIC DNA]</scope>
    <source>
        <strain evidence="2 3">DSM 15201</strain>
    </source>
</reference>
<dbReference type="AlphaFoldDB" id="A0A0C1ZBE7"/>
<sequence length="192" mass="20325">MAEARAESAAGKPATDPAAKPDGGRSFWLFVALSFAVALAVLLGLALGAGAELNAPTLALAVAGVVMIWALRAMWGIVVALARPGVQTLIVEADLGADHSSFGELREEKRRVLRAIKELEFDHAMGKLSDEDFRQVGDRYRLRAIEVMRLLDDDDQLHPQLAEHLAALGLKLAAAGVTPNVEAGSNAKVVPS</sequence>
<comment type="caution">
    <text evidence="2">The sequence shown here is derived from an EMBL/GenBank/DDBJ whole genome shotgun (WGS) entry which is preliminary data.</text>
</comment>
<feature type="transmembrane region" description="Helical" evidence="1">
    <location>
        <begin position="27"/>
        <end position="51"/>
    </location>
</feature>